<feature type="compositionally biased region" description="Basic and acidic residues" evidence="2">
    <location>
        <begin position="92"/>
        <end position="110"/>
    </location>
</feature>
<feature type="compositionally biased region" description="Low complexity" evidence="2">
    <location>
        <begin position="23"/>
        <end position="36"/>
    </location>
</feature>
<gene>
    <name evidence="3" type="ORF">PV327_003752</name>
</gene>
<protein>
    <submittedName>
        <fullName evidence="3">Uncharacterized protein</fullName>
    </submittedName>
</protein>
<feature type="compositionally biased region" description="Basic and acidic residues" evidence="2">
    <location>
        <begin position="202"/>
        <end position="219"/>
    </location>
</feature>
<feature type="region of interest" description="Disordered" evidence="2">
    <location>
        <begin position="73"/>
        <end position="219"/>
    </location>
</feature>
<evidence type="ECO:0000256" key="2">
    <source>
        <dbReference type="SAM" id="MobiDB-lite"/>
    </source>
</evidence>
<name>A0AA39G4X7_MICHY</name>
<dbReference type="Proteomes" id="UP001168972">
    <property type="component" value="Unassembled WGS sequence"/>
</dbReference>
<proteinExistence type="predicted"/>
<keyword evidence="1" id="KW-0175">Coiled coil</keyword>
<reference evidence="3" key="2">
    <citation type="submission" date="2023-03" db="EMBL/GenBank/DDBJ databases">
        <authorList>
            <person name="Inwood S.N."/>
            <person name="Skelly J.G."/>
            <person name="Guhlin J."/>
            <person name="Harrop T.W.R."/>
            <person name="Goldson S.G."/>
            <person name="Dearden P.K."/>
        </authorList>
    </citation>
    <scope>NUCLEOTIDE SEQUENCE</scope>
    <source>
        <strain evidence="3">Lincoln</strain>
        <tissue evidence="3">Whole body</tissue>
    </source>
</reference>
<evidence type="ECO:0000313" key="3">
    <source>
        <dbReference type="EMBL" id="KAK0181468.1"/>
    </source>
</evidence>
<evidence type="ECO:0000256" key="1">
    <source>
        <dbReference type="SAM" id="Coils"/>
    </source>
</evidence>
<feature type="compositionally biased region" description="Polar residues" evidence="2">
    <location>
        <begin position="421"/>
        <end position="431"/>
    </location>
</feature>
<feature type="compositionally biased region" description="Low complexity" evidence="2">
    <location>
        <begin position="377"/>
        <end position="406"/>
    </location>
</feature>
<feature type="compositionally biased region" description="Acidic residues" evidence="2">
    <location>
        <begin position="192"/>
        <end position="201"/>
    </location>
</feature>
<feature type="compositionally biased region" description="Polar residues" evidence="2">
    <location>
        <begin position="1"/>
        <end position="22"/>
    </location>
</feature>
<feature type="compositionally biased region" description="Basic and acidic residues" evidence="2">
    <location>
        <begin position="178"/>
        <end position="191"/>
    </location>
</feature>
<feature type="region of interest" description="Disordered" evidence="2">
    <location>
        <begin position="231"/>
        <end position="304"/>
    </location>
</feature>
<feature type="compositionally biased region" description="Acidic residues" evidence="2">
    <location>
        <begin position="269"/>
        <end position="279"/>
    </location>
</feature>
<comment type="caution">
    <text evidence="3">The sequence shown here is derived from an EMBL/GenBank/DDBJ whole genome shotgun (WGS) entry which is preliminary data.</text>
</comment>
<keyword evidence="4" id="KW-1185">Reference proteome</keyword>
<dbReference type="EMBL" id="JAQQBR010000002">
    <property type="protein sequence ID" value="KAK0181468.1"/>
    <property type="molecule type" value="Genomic_DNA"/>
</dbReference>
<feature type="coiled-coil region" evidence="1">
    <location>
        <begin position="494"/>
        <end position="521"/>
    </location>
</feature>
<feature type="compositionally biased region" description="Basic and acidic residues" evidence="2">
    <location>
        <begin position="149"/>
        <end position="170"/>
    </location>
</feature>
<organism evidence="3 4">
    <name type="scientific">Microctonus hyperodae</name>
    <name type="common">Parasitoid wasp</name>
    <dbReference type="NCBI Taxonomy" id="165561"/>
    <lineage>
        <taxon>Eukaryota</taxon>
        <taxon>Metazoa</taxon>
        <taxon>Ecdysozoa</taxon>
        <taxon>Arthropoda</taxon>
        <taxon>Hexapoda</taxon>
        <taxon>Insecta</taxon>
        <taxon>Pterygota</taxon>
        <taxon>Neoptera</taxon>
        <taxon>Endopterygota</taxon>
        <taxon>Hymenoptera</taxon>
        <taxon>Apocrita</taxon>
        <taxon>Ichneumonoidea</taxon>
        <taxon>Braconidae</taxon>
        <taxon>Euphorinae</taxon>
        <taxon>Microctonus</taxon>
    </lineage>
</organism>
<accession>A0AA39G4X7</accession>
<feature type="compositionally biased region" description="Acidic residues" evidence="2">
    <location>
        <begin position="117"/>
        <end position="131"/>
    </location>
</feature>
<reference evidence="3" key="1">
    <citation type="journal article" date="2023" name="bioRxiv">
        <title>Scaffold-level genome assemblies of two parasitoid biocontrol wasps reveal the parthenogenesis mechanism and an associated novel virus.</title>
        <authorList>
            <person name="Inwood S."/>
            <person name="Skelly J."/>
            <person name="Guhlin J."/>
            <person name="Harrop T."/>
            <person name="Goldson S."/>
            <person name="Dearden P."/>
        </authorList>
    </citation>
    <scope>NUCLEOTIDE SEQUENCE</scope>
    <source>
        <strain evidence="3">Lincoln</strain>
        <tissue evidence="3">Whole body</tissue>
    </source>
</reference>
<dbReference type="AlphaFoldDB" id="A0AA39G4X7"/>
<feature type="region of interest" description="Disordered" evidence="2">
    <location>
        <begin position="1"/>
        <end position="42"/>
    </location>
</feature>
<evidence type="ECO:0000313" key="4">
    <source>
        <dbReference type="Proteomes" id="UP001168972"/>
    </source>
</evidence>
<feature type="region of interest" description="Disordered" evidence="2">
    <location>
        <begin position="372"/>
        <end position="464"/>
    </location>
</feature>
<feature type="compositionally biased region" description="Basic and acidic residues" evidence="2">
    <location>
        <begin position="280"/>
        <end position="291"/>
    </location>
</feature>
<sequence>MAPPSQRYTSSRGRISHQSSNYRGRISTRGRGTSFRVGASRSELMMSRKRALTSTLEYRRKLLTSRSRDYIQRVRLASTKMRRSGTTRQSGSKKESTTSSSVKDKDRELAKAINAEFSDDDEDKDAEENWEVDDKTLQTEEDEEVTNNDAEKKSKDEKRKKDKPERQNVEEREEEKDQEMKEGDDEVKQEREEDEAEGERDENEKAEGSADGLPNRRDGRRFIKLHCPHCAHHDRLTTGNGDAEGDSSGPGEDDKEVNLDNFMTLDSVGDVDAEEEEEAAGDKKKKDKPEGSENNTSSEVPEKKLLKNKQMIKVGAEYVKLVEAQFCELCKMYLPRNENIEKALAFHCSTRSHLKRYVRDNDDKALRRQAERIHLQTSTPSVNNTSATSTTSETTKPTSSSPTPTNAGVNSTPPNADVSAESEQTNEQPINATEIEVDKSNKPVNKNGEEEEEDDFHNDGDKLWEDVDKDLGDILREVEPGKSSDDEDSRYDRFKNSEKKIQQLQHLKEKANDLAEIEESKKLETKIKAEKIEK</sequence>